<name>A0A4W5LHE8_9TELE</name>
<reference evidence="6" key="2">
    <citation type="submission" date="2025-08" db="UniProtKB">
        <authorList>
            <consortium name="Ensembl"/>
        </authorList>
    </citation>
    <scope>IDENTIFICATION</scope>
</reference>
<dbReference type="Proteomes" id="UP000314982">
    <property type="component" value="Unassembled WGS sequence"/>
</dbReference>
<keyword evidence="7" id="KW-1185">Reference proteome</keyword>
<evidence type="ECO:0000256" key="2">
    <source>
        <dbReference type="ARBA" id="ARBA00011881"/>
    </source>
</evidence>
<organism evidence="6 7">
    <name type="scientific">Hucho hucho</name>
    <name type="common">huchen</name>
    <dbReference type="NCBI Taxonomy" id="62062"/>
    <lineage>
        <taxon>Eukaryota</taxon>
        <taxon>Metazoa</taxon>
        <taxon>Chordata</taxon>
        <taxon>Craniata</taxon>
        <taxon>Vertebrata</taxon>
        <taxon>Euteleostomi</taxon>
        <taxon>Actinopterygii</taxon>
        <taxon>Neopterygii</taxon>
        <taxon>Teleostei</taxon>
        <taxon>Protacanthopterygii</taxon>
        <taxon>Salmoniformes</taxon>
        <taxon>Salmonidae</taxon>
        <taxon>Salmoninae</taxon>
        <taxon>Hucho</taxon>
    </lineage>
</organism>
<dbReference type="Pfam" id="PF04960">
    <property type="entry name" value="Glutaminase"/>
    <property type="match status" value="1"/>
</dbReference>
<dbReference type="Gene3D" id="3.40.710.10">
    <property type="entry name" value="DD-peptidase/beta-lactamase superfamily"/>
    <property type="match status" value="1"/>
</dbReference>
<dbReference type="STRING" id="62062.ENSHHUP00000025294"/>
<dbReference type="EC" id="3.5.1.2" evidence="3"/>
<dbReference type="SUPFAM" id="SSF56601">
    <property type="entry name" value="beta-lactamase/transpeptidase-like"/>
    <property type="match status" value="1"/>
</dbReference>
<dbReference type="NCBIfam" id="TIGR03814">
    <property type="entry name" value="Gln_ase"/>
    <property type="match status" value="1"/>
</dbReference>
<dbReference type="GO" id="GO:0006543">
    <property type="term" value="P:L-glutamine catabolic process"/>
    <property type="evidence" value="ECO:0007669"/>
    <property type="project" value="TreeGrafter"/>
</dbReference>
<evidence type="ECO:0000256" key="4">
    <source>
        <dbReference type="ARBA" id="ARBA00022801"/>
    </source>
</evidence>
<dbReference type="GeneTree" id="ENSGT00390000010463"/>
<proteinExistence type="inferred from homology"/>
<comment type="catalytic activity">
    <reaction evidence="5">
        <text>L-glutamine + H2O = L-glutamate + NH4(+)</text>
        <dbReference type="Rhea" id="RHEA:15889"/>
        <dbReference type="ChEBI" id="CHEBI:15377"/>
        <dbReference type="ChEBI" id="CHEBI:28938"/>
        <dbReference type="ChEBI" id="CHEBI:29985"/>
        <dbReference type="ChEBI" id="CHEBI:58359"/>
        <dbReference type="EC" id="3.5.1.2"/>
    </reaction>
</comment>
<keyword evidence="4" id="KW-0378">Hydrolase</keyword>
<dbReference type="PANTHER" id="PTHR12544:SF29">
    <property type="entry name" value="GLUTAMINASE"/>
    <property type="match status" value="1"/>
</dbReference>
<sequence length="411" mass="46011">MFDGSSYGIGATNDKFSIQSISKVFTFTLALEHYGKELYKRVGHEPSGNPFNSLVQLEYENGIPRNPFINAGAIVTADSLVSIYKENTFNHILDFIRKVANDDSIIYDKEIFQSESEHGFRNFALINMIKSYNNIHNKIDDVINTYFKQCSIMMSPSQLAKSMLFLANHGINPLTNEVIITESKAKRINSLMLTCGHYDASGDFAYKVGLPGKSGVGGGIVAIVPKKMAICVYSPKLNTQGNSLIGTKIEFHNFYIQRKKMIKKFLFTVFLGLSAFANSLTVGSNLPTLTIKDQFEKDHVVDVKTKTIIFSATKEESATIKDFLATKDKDYLTNNNIAYVADITGMPSLISKFFALPKMRDYTFSILLIDEDNKALFPVEKDKISIITLENSKITNIKFIKTTEELAATFK</sequence>
<dbReference type="GO" id="GO:0004359">
    <property type="term" value="F:glutaminase activity"/>
    <property type="evidence" value="ECO:0007669"/>
    <property type="project" value="UniProtKB-EC"/>
</dbReference>
<comment type="subunit">
    <text evidence="2">Homotetramer.</text>
</comment>
<reference evidence="6" key="3">
    <citation type="submission" date="2025-09" db="UniProtKB">
        <authorList>
            <consortium name="Ensembl"/>
        </authorList>
    </citation>
    <scope>IDENTIFICATION</scope>
</reference>
<accession>A0A4W5LHE8</accession>
<evidence type="ECO:0000256" key="3">
    <source>
        <dbReference type="ARBA" id="ARBA00012918"/>
    </source>
</evidence>
<reference evidence="7" key="1">
    <citation type="submission" date="2018-06" db="EMBL/GenBank/DDBJ databases">
        <title>Genome assembly of Danube salmon.</title>
        <authorList>
            <person name="Macqueen D.J."/>
            <person name="Gundappa M.K."/>
        </authorList>
    </citation>
    <scope>NUCLEOTIDE SEQUENCE [LARGE SCALE GENOMIC DNA]</scope>
</reference>
<dbReference type="InterPro" id="IPR012338">
    <property type="entry name" value="Beta-lactam/transpept-like"/>
</dbReference>
<protein>
    <recommendedName>
        <fullName evidence="3">glutaminase</fullName>
        <ecNumber evidence="3">3.5.1.2</ecNumber>
    </recommendedName>
</protein>
<dbReference type="AlphaFoldDB" id="A0A4W5LHE8"/>
<dbReference type="PANTHER" id="PTHR12544">
    <property type="entry name" value="GLUTAMINASE"/>
    <property type="match status" value="1"/>
</dbReference>
<evidence type="ECO:0000256" key="5">
    <source>
        <dbReference type="ARBA" id="ARBA00049534"/>
    </source>
</evidence>
<dbReference type="GO" id="GO:0006537">
    <property type="term" value="P:glutamate biosynthetic process"/>
    <property type="evidence" value="ECO:0007669"/>
    <property type="project" value="TreeGrafter"/>
</dbReference>
<dbReference type="HAMAP" id="MF_00313">
    <property type="entry name" value="Glutaminase"/>
    <property type="match status" value="1"/>
</dbReference>
<dbReference type="Ensembl" id="ENSHHUT00000026286.1">
    <property type="protein sequence ID" value="ENSHHUP00000025294.1"/>
    <property type="gene ID" value="ENSHHUG00000015951.1"/>
</dbReference>
<dbReference type="InterPro" id="IPR015868">
    <property type="entry name" value="Glutaminase"/>
</dbReference>
<evidence type="ECO:0000313" key="6">
    <source>
        <dbReference type="Ensembl" id="ENSHHUP00000025294.1"/>
    </source>
</evidence>
<evidence type="ECO:0000256" key="1">
    <source>
        <dbReference type="ARBA" id="ARBA00011076"/>
    </source>
</evidence>
<dbReference type="FunFam" id="3.40.710.10:FF:000005">
    <property type="entry name" value="Glutaminase"/>
    <property type="match status" value="1"/>
</dbReference>
<dbReference type="NCBIfam" id="NF002133">
    <property type="entry name" value="PRK00971.1-2"/>
    <property type="match status" value="1"/>
</dbReference>
<comment type="similarity">
    <text evidence="1">Belongs to the glutaminase family.</text>
</comment>
<evidence type="ECO:0000313" key="7">
    <source>
        <dbReference type="Proteomes" id="UP000314982"/>
    </source>
</evidence>